<protein>
    <submittedName>
        <fullName evidence="1">Syntaxin-51</fullName>
    </submittedName>
</protein>
<gene>
    <name evidence="1" type="ORF">LOK49_LG10G02552</name>
</gene>
<evidence type="ECO:0000313" key="1">
    <source>
        <dbReference type="EMBL" id="KAI7996364.1"/>
    </source>
</evidence>
<proteinExistence type="predicted"/>
<name>A0ACC0G718_9ERIC</name>
<accession>A0ACC0G718</accession>
<evidence type="ECO:0000313" key="2">
    <source>
        <dbReference type="Proteomes" id="UP001060215"/>
    </source>
</evidence>
<organism evidence="1 2">
    <name type="scientific">Camellia lanceoleosa</name>
    <dbReference type="NCBI Taxonomy" id="1840588"/>
    <lineage>
        <taxon>Eukaryota</taxon>
        <taxon>Viridiplantae</taxon>
        <taxon>Streptophyta</taxon>
        <taxon>Embryophyta</taxon>
        <taxon>Tracheophyta</taxon>
        <taxon>Spermatophyta</taxon>
        <taxon>Magnoliopsida</taxon>
        <taxon>eudicotyledons</taxon>
        <taxon>Gunneridae</taxon>
        <taxon>Pentapetalae</taxon>
        <taxon>asterids</taxon>
        <taxon>Ericales</taxon>
        <taxon>Theaceae</taxon>
        <taxon>Camellia</taxon>
    </lineage>
</organism>
<comment type="caution">
    <text evidence="1">The sequence shown here is derived from an EMBL/GenBank/DDBJ whole genome shotgun (WGS) entry which is preliminary data.</text>
</comment>
<dbReference type="Proteomes" id="UP001060215">
    <property type="component" value="Chromosome 10"/>
</dbReference>
<dbReference type="EMBL" id="CM045767">
    <property type="protein sequence ID" value="KAI7996364.1"/>
    <property type="molecule type" value="Genomic_DNA"/>
</dbReference>
<sequence>MVMRFPNRDSLLGPEIEPADAISRASGLDNYGVVGLQRQIMEVKYLANQEWVKSDSLKIVENTAVPIIMLLVEVPHDLITPAVSTISTLKEEPTEVISGDNPFQTNMANLESSASPKCSNMNTDDGKDMKSIRLDISFLLPSHTGLQTTELVKEFTERLPAATPLALVVVEEVKEGLGDVGGVDELEDEASAADAELKSGGGVIVETVVGSPLDVEADDEAVESGTMDGCDSKI</sequence>
<reference evidence="1 2" key="1">
    <citation type="journal article" date="2022" name="Plant J.">
        <title>Chromosome-level genome of Camellia lanceoleosa provides a valuable resource for understanding genome evolution and self-incompatibility.</title>
        <authorList>
            <person name="Gong W."/>
            <person name="Xiao S."/>
            <person name="Wang L."/>
            <person name="Liao Z."/>
            <person name="Chang Y."/>
            <person name="Mo W."/>
            <person name="Hu G."/>
            <person name="Li W."/>
            <person name="Zhao G."/>
            <person name="Zhu H."/>
            <person name="Hu X."/>
            <person name="Ji K."/>
            <person name="Xiang X."/>
            <person name="Song Q."/>
            <person name="Yuan D."/>
            <person name="Jin S."/>
            <person name="Zhang L."/>
        </authorList>
    </citation>
    <scope>NUCLEOTIDE SEQUENCE [LARGE SCALE GENOMIC DNA]</scope>
    <source>
        <strain evidence="1">SQ_2022a</strain>
    </source>
</reference>
<keyword evidence="2" id="KW-1185">Reference proteome</keyword>